<keyword evidence="4" id="KW-0677">Repeat</keyword>
<evidence type="ECO:0000313" key="10">
    <source>
        <dbReference type="EMBL" id="EME68643.1"/>
    </source>
</evidence>
<feature type="domain" description="4Fe-4S ferredoxin-type" evidence="9">
    <location>
        <begin position="143"/>
        <end position="172"/>
    </location>
</feature>
<evidence type="ECO:0000256" key="3">
    <source>
        <dbReference type="ARBA" id="ARBA00022723"/>
    </source>
</evidence>
<comment type="subcellular location">
    <subcellularLocation>
        <location evidence="1">Cell envelope</location>
    </subcellularLocation>
</comment>
<sequence length="339" mass="36545">MTITRRNFLRRAAAGGTAAVAACATLAPAGAEARENLKVPDNAVGLLFDGTLCIGCKACMSACKEVNNLPLEDTIGEKLWDTPLELSGKTYNVIKVYQSGTMETKDKAENGFAHIKRSCLHCADPSCVSACPVSAMTKDKQTGIVGYDKDACIGCRYCVAACPFGVPQFQYDTPKPEIAKCQLCKHRMAEGKFAACAEVCPTGATLFGPYKALSAEIDRRRAMKPGELAEFPRRTPDSGDMHEKAAPQYVDYVYGQKDAGGTQVRYLSGVAFDRLALPMGLPERAFAADSETMQHTLYGGMILPVVALAGLVTAAWRGSKNHHDDDDFDMFDHPEGGHK</sequence>
<dbReference type="PANTHER" id="PTHR43545:SF1">
    <property type="entry name" value="HYDROGENASE-2 OPERON PROTEIN HYBA"/>
    <property type="match status" value="1"/>
</dbReference>
<evidence type="ECO:0000256" key="7">
    <source>
        <dbReference type="SAM" id="Phobius"/>
    </source>
</evidence>
<dbReference type="InterPro" id="IPR017900">
    <property type="entry name" value="4Fe4S_Fe_S_CS"/>
</dbReference>
<evidence type="ECO:0000256" key="1">
    <source>
        <dbReference type="ARBA" id="ARBA00004196"/>
    </source>
</evidence>
<reference evidence="10 11" key="1">
    <citation type="journal article" date="2014" name="Genome Announc.">
        <title>Draft Genome Sequence of Magnetospirillum sp. Strain SO-1, a Freshwater Magnetotactic Bacterium Isolated from the Ol'khovka River, Russia.</title>
        <authorList>
            <person name="Grouzdev D.S."/>
            <person name="Dziuba M.V."/>
            <person name="Sukhacheva M.S."/>
            <person name="Mardanov A.V."/>
            <person name="Beletskiy A.V."/>
            <person name="Kuznetsov B.B."/>
            <person name="Skryabin K.G."/>
        </authorList>
    </citation>
    <scope>NUCLEOTIDE SEQUENCE [LARGE SCALE GENOMIC DNA]</scope>
    <source>
        <strain evidence="10 11">SO-1</strain>
    </source>
</reference>
<evidence type="ECO:0000256" key="4">
    <source>
        <dbReference type="ARBA" id="ARBA00022737"/>
    </source>
</evidence>
<keyword evidence="7" id="KW-0812">Transmembrane</keyword>
<evidence type="ECO:0000256" key="8">
    <source>
        <dbReference type="SAM" id="SignalP"/>
    </source>
</evidence>
<dbReference type="GO" id="GO:0030313">
    <property type="term" value="C:cell envelope"/>
    <property type="evidence" value="ECO:0007669"/>
    <property type="project" value="UniProtKB-SubCell"/>
</dbReference>
<name>M3A797_9PROT</name>
<protein>
    <submittedName>
        <fullName evidence="10">Hydrogenase 2 protein HybA</fullName>
    </submittedName>
</protein>
<dbReference type="Proteomes" id="UP000011744">
    <property type="component" value="Unassembled WGS sequence"/>
</dbReference>
<dbReference type="GO" id="GO:0046872">
    <property type="term" value="F:metal ion binding"/>
    <property type="evidence" value="ECO:0007669"/>
    <property type="project" value="UniProtKB-KW"/>
</dbReference>
<dbReference type="SUPFAM" id="SSF54862">
    <property type="entry name" value="4Fe-4S ferredoxins"/>
    <property type="match status" value="1"/>
</dbReference>
<organism evidence="10 11">
    <name type="scientific">Paramagnetospirillum caucaseum</name>
    <dbReference type="NCBI Taxonomy" id="1244869"/>
    <lineage>
        <taxon>Bacteria</taxon>
        <taxon>Pseudomonadati</taxon>
        <taxon>Pseudomonadota</taxon>
        <taxon>Alphaproteobacteria</taxon>
        <taxon>Rhodospirillales</taxon>
        <taxon>Magnetospirillaceae</taxon>
        <taxon>Paramagnetospirillum</taxon>
    </lineage>
</organism>
<keyword evidence="5" id="KW-0408">Iron</keyword>
<keyword evidence="2" id="KW-0004">4Fe-4S</keyword>
<keyword evidence="8" id="KW-0732">Signal</keyword>
<dbReference type="InterPro" id="IPR006311">
    <property type="entry name" value="TAT_signal"/>
</dbReference>
<dbReference type="CDD" id="cd10561">
    <property type="entry name" value="HybA_like"/>
    <property type="match status" value="1"/>
</dbReference>
<evidence type="ECO:0000256" key="2">
    <source>
        <dbReference type="ARBA" id="ARBA00022485"/>
    </source>
</evidence>
<evidence type="ECO:0000256" key="5">
    <source>
        <dbReference type="ARBA" id="ARBA00023004"/>
    </source>
</evidence>
<feature type="signal peptide" evidence="8">
    <location>
        <begin position="1"/>
        <end position="33"/>
    </location>
</feature>
<feature type="domain" description="4Fe-4S ferredoxin-type" evidence="9">
    <location>
        <begin position="111"/>
        <end position="141"/>
    </location>
</feature>
<dbReference type="NCBIfam" id="NF008134">
    <property type="entry name" value="PRK10882.1"/>
    <property type="match status" value="1"/>
</dbReference>
<feature type="chain" id="PRO_5004030543" evidence="8">
    <location>
        <begin position="34"/>
        <end position="339"/>
    </location>
</feature>
<dbReference type="AlphaFoldDB" id="M3A797"/>
<dbReference type="Pfam" id="PF13247">
    <property type="entry name" value="Fer4_11"/>
    <property type="match status" value="1"/>
</dbReference>
<dbReference type="Gene3D" id="3.30.70.20">
    <property type="match status" value="2"/>
</dbReference>
<keyword evidence="7" id="KW-0472">Membrane</keyword>
<dbReference type="PROSITE" id="PS51379">
    <property type="entry name" value="4FE4S_FER_2"/>
    <property type="match status" value="3"/>
</dbReference>
<dbReference type="PANTHER" id="PTHR43545">
    <property type="entry name" value="FORMATE DEHYDROGENASE, NITRATE-INDUCIBLE, IRON-SULFUR SUBUNIT"/>
    <property type="match status" value="1"/>
</dbReference>
<dbReference type="STRING" id="1244869.H261_17403"/>
<feature type="domain" description="4Fe-4S ferredoxin-type" evidence="9">
    <location>
        <begin position="44"/>
        <end position="74"/>
    </location>
</feature>
<comment type="caution">
    <text evidence="10">The sequence shown here is derived from an EMBL/GenBank/DDBJ whole genome shotgun (WGS) entry which is preliminary data.</text>
</comment>
<feature type="transmembrane region" description="Helical" evidence="7">
    <location>
        <begin position="297"/>
        <end position="316"/>
    </location>
</feature>
<dbReference type="OrthoDB" id="9779457at2"/>
<accession>M3A797</accession>
<evidence type="ECO:0000259" key="9">
    <source>
        <dbReference type="PROSITE" id="PS51379"/>
    </source>
</evidence>
<keyword evidence="3" id="KW-0479">Metal-binding</keyword>
<keyword evidence="7" id="KW-1133">Transmembrane helix</keyword>
<dbReference type="eggNOG" id="COG0437">
    <property type="taxonomic scope" value="Bacteria"/>
</dbReference>
<dbReference type="GO" id="GO:0051539">
    <property type="term" value="F:4 iron, 4 sulfur cluster binding"/>
    <property type="evidence" value="ECO:0007669"/>
    <property type="project" value="UniProtKB-KW"/>
</dbReference>
<dbReference type="EMBL" id="AONQ01000057">
    <property type="protein sequence ID" value="EME68643.1"/>
    <property type="molecule type" value="Genomic_DNA"/>
</dbReference>
<dbReference type="PROSITE" id="PS51318">
    <property type="entry name" value="TAT"/>
    <property type="match status" value="1"/>
</dbReference>
<gene>
    <name evidence="10" type="ORF">H261_17403</name>
</gene>
<dbReference type="PROSITE" id="PS00198">
    <property type="entry name" value="4FE4S_FER_1"/>
    <property type="match status" value="1"/>
</dbReference>
<dbReference type="InterPro" id="IPR017896">
    <property type="entry name" value="4Fe4S_Fe-S-bd"/>
</dbReference>
<dbReference type="PROSITE" id="PS51257">
    <property type="entry name" value="PROKAR_LIPOPROTEIN"/>
    <property type="match status" value="1"/>
</dbReference>
<dbReference type="PATRIC" id="fig|1244869.3.peg.3490"/>
<keyword evidence="6" id="KW-0411">Iron-sulfur</keyword>
<keyword evidence="11" id="KW-1185">Reference proteome</keyword>
<evidence type="ECO:0000256" key="6">
    <source>
        <dbReference type="ARBA" id="ARBA00023014"/>
    </source>
</evidence>
<evidence type="ECO:0000313" key="11">
    <source>
        <dbReference type="Proteomes" id="UP000011744"/>
    </source>
</evidence>
<dbReference type="InterPro" id="IPR051555">
    <property type="entry name" value="FDH_Electron_Transfer_Unit"/>
</dbReference>
<proteinExistence type="predicted"/>
<dbReference type="RefSeq" id="WP_008620031.1">
    <property type="nucleotide sequence ID" value="NZ_AONQ01000057.1"/>
</dbReference>